<evidence type="ECO:0000256" key="1">
    <source>
        <dbReference type="SAM" id="MobiDB-lite"/>
    </source>
</evidence>
<protein>
    <submittedName>
        <fullName evidence="3">Outer membrane murein-binding lipoprotein Lpp</fullName>
    </submittedName>
</protein>
<keyword evidence="2" id="KW-0732">Signal</keyword>
<feature type="chain" id="PRO_5045291776" evidence="2">
    <location>
        <begin position="39"/>
        <end position="227"/>
    </location>
</feature>
<dbReference type="RefSeq" id="WP_253804281.1">
    <property type="nucleotide sequence ID" value="NZ_BAAAUB010000040.1"/>
</dbReference>
<sequence>MTSTTRTHHLPLNAVSGAAAAALLVAVLAGCSSSGSKASSDITGAQSAPPTTASASPSPTAAQPAGAPPIALPDDVIVNLEFKPSGDATKDKVSADLSYALKAFNEAQAKGDINLPSMLYSYTGTAGAYMKQAVDQLTSRNQTITGTDRYYALTVDVKDTSHAVVAYCESQAASYAKDKASGKVLTTTPGINDFTDWTMSMELSDKGVWRVATPLAEKGSTRCQSAA</sequence>
<accession>A0ABT1JA28</accession>
<dbReference type="EMBL" id="JAMZDX010000008">
    <property type="protein sequence ID" value="MCP2313964.1"/>
    <property type="molecule type" value="Genomic_DNA"/>
</dbReference>
<comment type="caution">
    <text evidence="3">The sequence shown here is derived from an EMBL/GenBank/DDBJ whole genome shotgun (WGS) entry which is preliminary data.</text>
</comment>
<organism evidence="3 4">
    <name type="scientific">Kitasatospora paracochleata</name>
    <dbReference type="NCBI Taxonomy" id="58354"/>
    <lineage>
        <taxon>Bacteria</taxon>
        <taxon>Bacillati</taxon>
        <taxon>Actinomycetota</taxon>
        <taxon>Actinomycetes</taxon>
        <taxon>Kitasatosporales</taxon>
        <taxon>Streptomycetaceae</taxon>
        <taxon>Kitasatospora</taxon>
    </lineage>
</organism>
<name>A0ABT1JA28_9ACTN</name>
<dbReference type="Proteomes" id="UP001206483">
    <property type="component" value="Unassembled WGS sequence"/>
</dbReference>
<gene>
    <name evidence="3" type="ORF">FHR36_007163</name>
</gene>
<evidence type="ECO:0000256" key="2">
    <source>
        <dbReference type="SAM" id="SignalP"/>
    </source>
</evidence>
<reference evidence="3 4" key="1">
    <citation type="submission" date="2022-06" db="EMBL/GenBank/DDBJ databases">
        <title>Sequencing the genomes of 1000 actinobacteria strains.</title>
        <authorList>
            <person name="Klenk H.-P."/>
        </authorList>
    </citation>
    <scope>NUCLEOTIDE SEQUENCE [LARGE SCALE GENOMIC DNA]</scope>
    <source>
        <strain evidence="3 4">DSM 41656</strain>
    </source>
</reference>
<feature type="compositionally biased region" description="Low complexity" evidence="1">
    <location>
        <begin position="39"/>
        <end position="65"/>
    </location>
</feature>
<proteinExistence type="predicted"/>
<evidence type="ECO:0000313" key="4">
    <source>
        <dbReference type="Proteomes" id="UP001206483"/>
    </source>
</evidence>
<keyword evidence="4" id="KW-1185">Reference proteome</keyword>
<keyword evidence="3" id="KW-0449">Lipoprotein</keyword>
<feature type="signal peptide" evidence="2">
    <location>
        <begin position="1"/>
        <end position="38"/>
    </location>
</feature>
<evidence type="ECO:0000313" key="3">
    <source>
        <dbReference type="EMBL" id="MCP2313964.1"/>
    </source>
</evidence>
<dbReference type="PROSITE" id="PS51257">
    <property type="entry name" value="PROKAR_LIPOPROTEIN"/>
    <property type="match status" value="1"/>
</dbReference>
<feature type="region of interest" description="Disordered" evidence="1">
    <location>
        <begin position="39"/>
        <end position="68"/>
    </location>
</feature>